<organism evidence="1 2">
    <name type="scientific">Bacillus dicomae</name>
    <dbReference type="NCBI Taxonomy" id="3088378"/>
    <lineage>
        <taxon>Bacteria</taxon>
        <taxon>Bacillati</taxon>
        <taxon>Bacillota</taxon>
        <taxon>Bacilli</taxon>
        <taxon>Bacillales</taxon>
        <taxon>Bacillaceae</taxon>
        <taxon>Bacillus</taxon>
        <taxon>Bacillus cereus group</taxon>
    </lineage>
</organism>
<evidence type="ECO:0000313" key="2">
    <source>
        <dbReference type="Proteomes" id="UP000317636"/>
    </source>
</evidence>
<accession>A0AC61T3X3</accession>
<comment type="caution">
    <text evidence="1">The sequence shown here is derived from an EMBL/GenBank/DDBJ whole genome shotgun (WGS) entry which is preliminary data.</text>
</comment>
<name>A0AC61T3X3_9BACI</name>
<gene>
    <name evidence="1" type="ORF">FJ659_09205</name>
</gene>
<evidence type="ECO:0000313" key="1">
    <source>
        <dbReference type="EMBL" id="TPV43392.1"/>
    </source>
</evidence>
<dbReference type="Proteomes" id="UP000317636">
    <property type="component" value="Unassembled WGS sequence"/>
</dbReference>
<reference evidence="1" key="1">
    <citation type="submission" date="2019-06" db="EMBL/GenBank/DDBJ databases">
        <title>Draft genome sequence of Bacillus sp. strain MHSD28.</title>
        <authorList>
            <person name="Makuwa S.C."/>
            <person name="Serepa-Dlamini M.H."/>
        </authorList>
    </citation>
    <scope>NUCLEOTIDE SEQUENCE</scope>
    <source>
        <strain evidence="1">MHSD28</strain>
    </source>
</reference>
<sequence>MSEKLLQNIAIKELDEVKLVGFRVLCPGDQFIKEIPKTSMLLNKRINEIKQVINPFIQIGAFVVDECSNEKEGYWVCVRVKGYEDIPKGMVMLTVPAQKYAVLQYKGPNTKIMNAYNDLHKWIEKKGYSRSLTKWHLEIYHSWEDPKELVVELLDTVE</sequence>
<dbReference type="EMBL" id="VHIV01000002">
    <property type="protein sequence ID" value="TPV43392.1"/>
    <property type="molecule type" value="Genomic_DNA"/>
</dbReference>
<keyword evidence="2" id="KW-1185">Reference proteome</keyword>
<protein>
    <submittedName>
        <fullName evidence="1">GyrI-like domain-containing protein</fullName>
    </submittedName>
</protein>
<proteinExistence type="predicted"/>